<dbReference type="AlphaFoldDB" id="A0A5C5X8N1"/>
<dbReference type="InterPro" id="IPR051162">
    <property type="entry name" value="T4SS_component"/>
</dbReference>
<dbReference type="Pfam" id="PF01935">
    <property type="entry name" value="DUF87"/>
    <property type="match status" value="1"/>
</dbReference>
<keyword evidence="5" id="KW-1185">Reference proteome</keyword>
<sequence length="931" mass="104448">MRPLPIRSISRFDPVLTDTLVSSNSRPHITQLKRTDSGNRLSITSQRSQSCFEVALFATVSQVRHLIPVLTNKPSVVSSLETAHFTRAREDITDADPFPQRRKTYDMFDYEQLGAFYLGREYELETSSLQDDFVMYDAKDLTTHAVIVGMTGSGKTGLGVTLLEEAAIDGIPALIIDPKGDMGNLLLNFPNLAAEDFLPWIDKDAASRAGRTPEEYAADKAEQWKSGLAGWDQQPERIQMLRDAAEVAIFTPGSDAGIPISVLKSFDAPPEQVRESQDIMRERVSTAVSGLLTLLGVDADPIQSREHILLSNILDSAWRDGRNLNLPALIGEIQKPPFDKIGVMDLETIFPAKDRLQLAMTINNILASPSFAAWTHGEPMNIQNLLYNDEGKPRLAILSIAHLNDQERMFFVTLLLNELVSWMRAQPGTSSLRAILYMDEVFGYLPPTANPPSKIPMLTLLKQARAFGVGLILSTQNPVDLDYKALSNAGTWFLGRLQTQRDQQRVLDGLEGASASAGVLFDRKKIEQTLSGVGSRVFLMNNVHEDHPVLMQTRWVLSYLSGPMTRKQISDLMTPFKEQQAEDQSEPDKQEVAPEPVIDSRYDTLKPILPPDIKEFHISVRRDVPRDAEIVYTPALLAQGTVHYVDSKSDVDCWRDVSCVVPLSESVSVPRDPWDSGTLIADHDFEFDSRAADGVRYAATPKSCSRKTSYRSWCASYKTYLYREQRLQLLFCDDLDTYSKPEDREGDFRAQIRQLAREKRDLEIAKLRKKYESKMQTLNERIRKAEHRVEEEKEQADSATVSAAVSIGTSILGALFGRKTFSSTNVSRAGTSMRSASRAANQRGDIRRAQAEVDKLEQDFHDLEAELNEQLDEIRKEFSDEEIEIEEYLIKPRKSDISAEPVAVIWIPHTISSDHTLVPASDPWTESNSPS</sequence>
<keyword evidence="1" id="KW-0175">Coiled coil</keyword>
<evidence type="ECO:0000256" key="2">
    <source>
        <dbReference type="SAM" id="MobiDB-lite"/>
    </source>
</evidence>
<evidence type="ECO:0000256" key="1">
    <source>
        <dbReference type="SAM" id="Coils"/>
    </source>
</evidence>
<dbReference type="Gene3D" id="3.40.50.300">
    <property type="entry name" value="P-loop containing nucleotide triphosphate hydrolases"/>
    <property type="match status" value="2"/>
</dbReference>
<evidence type="ECO:0000313" key="4">
    <source>
        <dbReference type="EMBL" id="TWT58653.1"/>
    </source>
</evidence>
<protein>
    <submittedName>
        <fullName evidence="4">AAA-like domain protein</fullName>
    </submittedName>
</protein>
<feature type="compositionally biased region" description="Basic and acidic residues" evidence="2">
    <location>
        <begin position="586"/>
        <end position="595"/>
    </location>
</feature>
<evidence type="ECO:0000259" key="3">
    <source>
        <dbReference type="Pfam" id="PF01935"/>
    </source>
</evidence>
<evidence type="ECO:0000313" key="5">
    <source>
        <dbReference type="Proteomes" id="UP000317243"/>
    </source>
</evidence>
<dbReference type="PANTHER" id="PTHR30121">
    <property type="entry name" value="UNCHARACTERIZED PROTEIN YJGR-RELATED"/>
    <property type="match status" value="1"/>
</dbReference>
<organism evidence="4 5">
    <name type="scientific">Thalassoglobus neptunius</name>
    <dbReference type="NCBI Taxonomy" id="1938619"/>
    <lineage>
        <taxon>Bacteria</taxon>
        <taxon>Pseudomonadati</taxon>
        <taxon>Planctomycetota</taxon>
        <taxon>Planctomycetia</taxon>
        <taxon>Planctomycetales</taxon>
        <taxon>Planctomycetaceae</taxon>
        <taxon>Thalassoglobus</taxon>
    </lineage>
</organism>
<dbReference type="InterPro" id="IPR027417">
    <property type="entry name" value="P-loop_NTPase"/>
</dbReference>
<gene>
    <name evidence="4" type="ORF">KOR42_20350</name>
</gene>
<proteinExistence type="predicted"/>
<comment type="caution">
    <text evidence="4">The sequence shown here is derived from an EMBL/GenBank/DDBJ whole genome shotgun (WGS) entry which is preliminary data.</text>
</comment>
<feature type="domain" description="Helicase HerA central" evidence="3">
    <location>
        <begin position="137"/>
        <end position="186"/>
    </location>
</feature>
<feature type="coiled-coil region" evidence="1">
    <location>
        <begin position="768"/>
        <end position="802"/>
    </location>
</feature>
<feature type="coiled-coil region" evidence="1">
    <location>
        <begin position="839"/>
        <end position="891"/>
    </location>
</feature>
<dbReference type="PANTHER" id="PTHR30121:SF6">
    <property type="entry name" value="SLR6007 PROTEIN"/>
    <property type="match status" value="1"/>
</dbReference>
<dbReference type="Proteomes" id="UP000317243">
    <property type="component" value="Unassembled WGS sequence"/>
</dbReference>
<accession>A0A5C5X8N1</accession>
<dbReference type="EMBL" id="SIHI01000001">
    <property type="protein sequence ID" value="TWT58653.1"/>
    <property type="molecule type" value="Genomic_DNA"/>
</dbReference>
<feature type="region of interest" description="Disordered" evidence="2">
    <location>
        <begin position="576"/>
        <end position="595"/>
    </location>
</feature>
<dbReference type="SUPFAM" id="SSF52540">
    <property type="entry name" value="P-loop containing nucleoside triphosphate hydrolases"/>
    <property type="match status" value="1"/>
</dbReference>
<reference evidence="4 5" key="1">
    <citation type="submission" date="2019-02" db="EMBL/GenBank/DDBJ databases">
        <title>Deep-cultivation of Planctomycetes and their phenomic and genomic characterization uncovers novel biology.</title>
        <authorList>
            <person name="Wiegand S."/>
            <person name="Jogler M."/>
            <person name="Boedeker C."/>
            <person name="Pinto D."/>
            <person name="Vollmers J."/>
            <person name="Rivas-Marin E."/>
            <person name="Kohn T."/>
            <person name="Peeters S.H."/>
            <person name="Heuer A."/>
            <person name="Rast P."/>
            <person name="Oberbeckmann S."/>
            <person name="Bunk B."/>
            <person name="Jeske O."/>
            <person name="Meyerdierks A."/>
            <person name="Storesund J.E."/>
            <person name="Kallscheuer N."/>
            <person name="Luecker S."/>
            <person name="Lage O.M."/>
            <person name="Pohl T."/>
            <person name="Merkel B.J."/>
            <person name="Hornburger P."/>
            <person name="Mueller R.-W."/>
            <person name="Bruemmer F."/>
            <person name="Labrenz M."/>
            <person name="Spormann A.M."/>
            <person name="Op Den Camp H."/>
            <person name="Overmann J."/>
            <person name="Amann R."/>
            <person name="Jetten M.S.M."/>
            <person name="Mascher T."/>
            <person name="Medema M.H."/>
            <person name="Devos D.P."/>
            <person name="Kaster A.-K."/>
            <person name="Ovreas L."/>
            <person name="Rohde M."/>
            <person name="Galperin M.Y."/>
            <person name="Jogler C."/>
        </authorList>
    </citation>
    <scope>NUCLEOTIDE SEQUENCE [LARGE SCALE GENOMIC DNA]</scope>
    <source>
        <strain evidence="4 5">KOR42</strain>
    </source>
</reference>
<name>A0A5C5X8N1_9PLAN</name>
<dbReference type="InterPro" id="IPR002789">
    <property type="entry name" value="HerA_central"/>
</dbReference>